<reference evidence="3" key="1">
    <citation type="submission" date="2020-10" db="EMBL/GenBank/DDBJ databases">
        <title>Taxonomic study of unclassified bacteria belonging to the class Ktedonobacteria.</title>
        <authorList>
            <person name="Yabe S."/>
            <person name="Wang C.M."/>
            <person name="Zheng Y."/>
            <person name="Sakai Y."/>
            <person name="Cavaletti L."/>
            <person name="Monciardini P."/>
            <person name="Donadio S."/>
        </authorList>
    </citation>
    <scope>NUCLEOTIDE SEQUENCE</scope>
    <source>
        <strain evidence="3">SOSP1-1</strain>
    </source>
</reference>
<keyword evidence="2" id="KW-0560">Oxidoreductase</keyword>
<dbReference type="SUPFAM" id="SSF51735">
    <property type="entry name" value="NAD(P)-binding Rossmann-fold domains"/>
    <property type="match status" value="1"/>
</dbReference>
<dbReference type="InterPro" id="IPR050259">
    <property type="entry name" value="SDR"/>
</dbReference>
<evidence type="ECO:0000256" key="2">
    <source>
        <dbReference type="ARBA" id="ARBA00023002"/>
    </source>
</evidence>
<dbReference type="FunFam" id="3.40.50.720:FF:000173">
    <property type="entry name" value="3-oxoacyl-[acyl-carrier protein] reductase"/>
    <property type="match status" value="1"/>
</dbReference>
<dbReference type="InterPro" id="IPR002347">
    <property type="entry name" value="SDR_fam"/>
</dbReference>
<comment type="caution">
    <text evidence="3">The sequence shown here is derived from an EMBL/GenBank/DDBJ whole genome shotgun (WGS) entry which is preliminary data.</text>
</comment>
<evidence type="ECO:0000313" key="4">
    <source>
        <dbReference type="Proteomes" id="UP000612362"/>
    </source>
</evidence>
<dbReference type="Gene3D" id="3.40.50.720">
    <property type="entry name" value="NAD(P)-binding Rossmann-like Domain"/>
    <property type="match status" value="1"/>
</dbReference>
<gene>
    <name evidence="3" type="primary">fabG_1</name>
    <name evidence="3" type="ORF">KSX_02970</name>
</gene>
<dbReference type="GO" id="GO:0016491">
    <property type="term" value="F:oxidoreductase activity"/>
    <property type="evidence" value="ECO:0007669"/>
    <property type="project" value="UniProtKB-KW"/>
</dbReference>
<name>A0A8J3HR85_9CHLR</name>
<dbReference type="PRINTS" id="PR00081">
    <property type="entry name" value="GDHRDH"/>
</dbReference>
<organism evidence="3 4">
    <name type="scientific">Ktedonospora formicarum</name>
    <dbReference type="NCBI Taxonomy" id="2778364"/>
    <lineage>
        <taxon>Bacteria</taxon>
        <taxon>Bacillati</taxon>
        <taxon>Chloroflexota</taxon>
        <taxon>Ktedonobacteria</taxon>
        <taxon>Ktedonobacterales</taxon>
        <taxon>Ktedonobacteraceae</taxon>
        <taxon>Ktedonospora</taxon>
    </lineage>
</organism>
<comment type="similarity">
    <text evidence="1">Belongs to the short-chain dehydrogenases/reductases (SDR) family.</text>
</comment>
<proteinExistence type="inferred from homology"/>
<dbReference type="Proteomes" id="UP000612362">
    <property type="component" value="Unassembled WGS sequence"/>
</dbReference>
<dbReference type="AlphaFoldDB" id="A0A8J3HR85"/>
<sequence>MREHDYRTQLLQGKVALITGASRGIGAATAKLFAKHGAIVGINYHTSAAQAGKIVESICAEGGHAIAFRANVNDAEQVEAMVEQVERDLGPIDILVLNAMATGSKSKSVATSKEENSSPFIPFLESKWDLYHNVVVGALAGVYLPARSVVPFMAERKRGNVIAISSLVARLAYPGTGALAAGKASVEAFMRVLATELGPYGIQVNVVSPGAVETEASAPVLQGQKEMLENALPLRRIAQPEDIAGAILLLATDGAQYLTGNYLAAGGGSYMP</sequence>
<protein>
    <submittedName>
        <fullName evidence="3">Beta-ketoacyl-ACP reductase</fullName>
    </submittedName>
</protein>
<dbReference type="EMBL" id="BNJF01000001">
    <property type="protein sequence ID" value="GHO42134.1"/>
    <property type="molecule type" value="Genomic_DNA"/>
</dbReference>
<dbReference type="PANTHER" id="PTHR42879:SF2">
    <property type="entry name" value="3-OXOACYL-[ACYL-CARRIER-PROTEIN] REDUCTASE FABG"/>
    <property type="match status" value="1"/>
</dbReference>
<dbReference type="InterPro" id="IPR036291">
    <property type="entry name" value="NAD(P)-bd_dom_sf"/>
</dbReference>
<evidence type="ECO:0000313" key="3">
    <source>
        <dbReference type="EMBL" id="GHO42134.1"/>
    </source>
</evidence>
<keyword evidence="4" id="KW-1185">Reference proteome</keyword>
<dbReference type="Pfam" id="PF13561">
    <property type="entry name" value="adh_short_C2"/>
    <property type="match status" value="1"/>
</dbReference>
<accession>A0A8J3HR85</accession>
<dbReference type="PANTHER" id="PTHR42879">
    <property type="entry name" value="3-OXOACYL-(ACYL-CARRIER-PROTEIN) REDUCTASE"/>
    <property type="match status" value="1"/>
</dbReference>
<dbReference type="RefSeq" id="WP_220191714.1">
    <property type="nucleotide sequence ID" value="NZ_BNJF01000001.1"/>
</dbReference>
<evidence type="ECO:0000256" key="1">
    <source>
        <dbReference type="ARBA" id="ARBA00006484"/>
    </source>
</evidence>